<accession>A0A3S3UE84</accession>
<keyword evidence="3" id="KW-1185">Reference proteome</keyword>
<keyword evidence="1" id="KW-0812">Transmembrane</keyword>
<gene>
    <name evidence="2" type="ORF">VT98_10127</name>
</gene>
<dbReference type="EMBL" id="MTKP01000012">
    <property type="protein sequence ID" value="RWX49754.1"/>
    <property type="molecule type" value="Genomic_DNA"/>
</dbReference>
<keyword evidence="1" id="KW-0472">Membrane</keyword>
<keyword evidence="1" id="KW-1133">Transmembrane helix</keyword>
<evidence type="ECO:0000313" key="3">
    <source>
        <dbReference type="Proteomes" id="UP000288086"/>
    </source>
</evidence>
<protein>
    <submittedName>
        <fullName evidence="2">Prepilin-type N-terminal cleavage/methylation domain-containing protein</fullName>
    </submittedName>
</protein>
<evidence type="ECO:0000313" key="2">
    <source>
        <dbReference type="EMBL" id="RWX49754.1"/>
    </source>
</evidence>
<proteinExistence type="predicted"/>
<evidence type="ECO:0000256" key="1">
    <source>
        <dbReference type="SAM" id="Phobius"/>
    </source>
</evidence>
<comment type="caution">
    <text evidence="2">The sequence shown here is derived from an EMBL/GenBank/DDBJ whole genome shotgun (WGS) entry which is preliminary data.</text>
</comment>
<dbReference type="Proteomes" id="UP000288086">
    <property type="component" value="Unassembled WGS sequence"/>
</dbReference>
<dbReference type="InterPro" id="IPR012902">
    <property type="entry name" value="N_methyl_site"/>
</dbReference>
<dbReference type="Pfam" id="PF07963">
    <property type="entry name" value="N_methyl"/>
    <property type="match status" value="1"/>
</dbReference>
<reference evidence="2 3" key="1">
    <citation type="submission" date="2017-01" db="EMBL/GenBank/DDBJ databases">
        <title>The cable genome- insights into the physiology and evolution of filamentous bacteria capable of sulfide oxidation via long distance electron transfer.</title>
        <authorList>
            <person name="Schreiber L."/>
            <person name="Bjerg J.T."/>
            <person name="Boggild A."/>
            <person name="Van De Vossenberg J."/>
            <person name="Meysman F."/>
            <person name="Nielsen L.P."/>
            <person name="Schramm A."/>
            <person name="Kjeldsen K.U."/>
        </authorList>
    </citation>
    <scope>NUCLEOTIDE SEQUENCE [LARGE SCALE GENOMIC DNA]</scope>
    <source>
        <strain evidence="2">A1</strain>
    </source>
</reference>
<sequence length="162" mass="17948">MAIENRIRQDGFTLIETMIAMVVFTIGILGLFGMQTTAIKENLTANSITSGSAWAMDQVEQLLNQDYENLLDTDSDGNNCGGLDDWGDNADGSKVSGDVEPIYKIYWNIARGCSLTNVTFTPTTPENEIYSPKHLRIIVTRENGGGVEREFAVFNYIKQNVL</sequence>
<organism evidence="2 3">
    <name type="scientific">Candidatus Electrothrix communis</name>
    <dbReference type="NCBI Taxonomy" id="1859133"/>
    <lineage>
        <taxon>Bacteria</taxon>
        <taxon>Pseudomonadati</taxon>
        <taxon>Thermodesulfobacteriota</taxon>
        <taxon>Desulfobulbia</taxon>
        <taxon>Desulfobulbales</taxon>
        <taxon>Desulfobulbaceae</taxon>
        <taxon>Candidatus Electrothrix</taxon>
    </lineage>
</organism>
<name>A0A3S3UE84_9BACT</name>
<feature type="transmembrane region" description="Helical" evidence="1">
    <location>
        <begin position="12"/>
        <end position="34"/>
    </location>
</feature>
<dbReference type="NCBIfam" id="TIGR02532">
    <property type="entry name" value="IV_pilin_GFxxxE"/>
    <property type="match status" value="1"/>
</dbReference>
<dbReference type="AlphaFoldDB" id="A0A3S3UE84"/>